<evidence type="ECO:0000259" key="2">
    <source>
        <dbReference type="PROSITE" id="PS50142"/>
    </source>
</evidence>
<sequence length="242" mass="27535">MRRRAEENAEVEGTETTPVSTIAEQARKEAETQREEEELRALIQRAYPGTRPRIQAPVVPPPVQSIETRHERPRPALPYEHRRAIETRHERPRPTLPEEHRRAVESIIGYTFKNADWLWEALQQRGSEVQKVGSRDVKEGNLALALRGDAALDLAVVTAGTKENSCRRDITNQKIDRLCNDNLDKIGLRHGLDKYLHYFANNKGVNRKHLMADAVEAIIGVVCEDSDNELEDVKRVMKALGI</sequence>
<dbReference type="CDD" id="cd00593">
    <property type="entry name" value="RIBOc"/>
    <property type="match status" value="1"/>
</dbReference>
<dbReference type="Proteomes" id="UP000800041">
    <property type="component" value="Unassembled WGS sequence"/>
</dbReference>
<dbReference type="AlphaFoldDB" id="A0A6G1GYE2"/>
<gene>
    <name evidence="3" type="ORF">K402DRAFT_404897</name>
</gene>
<name>A0A6G1GYE2_9PEZI</name>
<dbReference type="SUPFAM" id="SSF69065">
    <property type="entry name" value="RNase III domain-like"/>
    <property type="match status" value="1"/>
</dbReference>
<feature type="compositionally biased region" description="Basic and acidic residues" evidence="1">
    <location>
        <begin position="25"/>
        <end position="40"/>
    </location>
</feature>
<accession>A0A6G1GYE2</accession>
<proteinExistence type="predicted"/>
<dbReference type="GO" id="GO:0004525">
    <property type="term" value="F:ribonuclease III activity"/>
    <property type="evidence" value="ECO:0007669"/>
    <property type="project" value="InterPro"/>
</dbReference>
<evidence type="ECO:0000256" key="1">
    <source>
        <dbReference type="SAM" id="MobiDB-lite"/>
    </source>
</evidence>
<dbReference type="Gene3D" id="1.10.1520.10">
    <property type="entry name" value="Ribonuclease III domain"/>
    <property type="match status" value="1"/>
</dbReference>
<feature type="compositionally biased region" description="Basic and acidic residues" evidence="1">
    <location>
        <begin position="67"/>
        <end position="98"/>
    </location>
</feature>
<dbReference type="InterPro" id="IPR036389">
    <property type="entry name" value="RNase_III_sf"/>
</dbReference>
<dbReference type="GO" id="GO:0006396">
    <property type="term" value="P:RNA processing"/>
    <property type="evidence" value="ECO:0007669"/>
    <property type="project" value="InterPro"/>
</dbReference>
<dbReference type="EMBL" id="ML977160">
    <property type="protein sequence ID" value="KAF1985769.1"/>
    <property type="molecule type" value="Genomic_DNA"/>
</dbReference>
<feature type="region of interest" description="Disordered" evidence="1">
    <location>
        <begin position="1"/>
        <end position="98"/>
    </location>
</feature>
<dbReference type="InterPro" id="IPR000999">
    <property type="entry name" value="RNase_III_dom"/>
</dbReference>
<evidence type="ECO:0000313" key="4">
    <source>
        <dbReference type="Proteomes" id="UP000800041"/>
    </source>
</evidence>
<evidence type="ECO:0000313" key="3">
    <source>
        <dbReference type="EMBL" id="KAF1985769.1"/>
    </source>
</evidence>
<feature type="domain" description="RNase III" evidence="2">
    <location>
        <begin position="101"/>
        <end position="227"/>
    </location>
</feature>
<protein>
    <recommendedName>
        <fullName evidence="2">RNase III domain-containing protein</fullName>
    </recommendedName>
</protein>
<keyword evidence="4" id="KW-1185">Reference proteome</keyword>
<organism evidence="3 4">
    <name type="scientific">Aulographum hederae CBS 113979</name>
    <dbReference type="NCBI Taxonomy" id="1176131"/>
    <lineage>
        <taxon>Eukaryota</taxon>
        <taxon>Fungi</taxon>
        <taxon>Dikarya</taxon>
        <taxon>Ascomycota</taxon>
        <taxon>Pezizomycotina</taxon>
        <taxon>Dothideomycetes</taxon>
        <taxon>Pleosporomycetidae</taxon>
        <taxon>Aulographales</taxon>
        <taxon>Aulographaceae</taxon>
    </lineage>
</organism>
<reference evidence="3" key="1">
    <citation type="journal article" date="2020" name="Stud. Mycol.">
        <title>101 Dothideomycetes genomes: a test case for predicting lifestyles and emergence of pathogens.</title>
        <authorList>
            <person name="Haridas S."/>
            <person name="Albert R."/>
            <person name="Binder M."/>
            <person name="Bloem J."/>
            <person name="Labutti K."/>
            <person name="Salamov A."/>
            <person name="Andreopoulos B."/>
            <person name="Baker S."/>
            <person name="Barry K."/>
            <person name="Bills G."/>
            <person name="Bluhm B."/>
            <person name="Cannon C."/>
            <person name="Castanera R."/>
            <person name="Culley D."/>
            <person name="Daum C."/>
            <person name="Ezra D."/>
            <person name="Gonzalez J."/>
            <person name="Henrissat B."/>
            <person name="Kuo A."/>
            <person name="Liang C."/>
            <person name="Lipzen A."/>
            <person name="Lutzoni F."/>
            <person name="Magnuson J."/>
            <person name="Mondo S."/>
            <person name="Nolan M."/>
            <person name="Ohm R."/>
            <person name="Pangilinan J."/>
            <person name="Park H.-J."/>
            <person name="Ramirez L."/>
            <person name="Alfaro M."/>
            <person name="Sun H."/>
            <person name="Tritt A."/>
            <person name="Yoshinaga Y."/>
            <person name="Zwiers L.-H."/>
            <person name="Turgeon B."/>
            <person name="Goodwin S."/>
            <person name="Spatafora J."/>
            <person name="Crous P."/>
            <person name="Grigoriev I."/>
        </authorList>
    </citation>
    <scope>NUCLEOTIDE SEQUENCE</scope>
    <source>
        <strain evidence="3">CBS 113979</strain>
    </source>
</reference>
<dbReference type="PROSITE" id="PS50142">
    <property type="entry name" value="RNASE_3_2"/>
    <property type="match status" value="1"/>
</dbReference>
<dbReference type="OrthoDB" id="67027at2759"/>
<dbReference type="Pfam" id="PF00636">
    <property type="entry name" value="Ribonuclease_3"/>
    <property type="match status" value="1"/>
</dbReference>